<feature type="region of interest" description="Disordered" evidence="11">
    <location>
        <begin position="2400"/>
        <end position="2436"/>
    </location>
</feature>
<dbReference type="SUPFAM" id="SSF81321">
    <property type="entry name" value="Family A G protein-coupled receptor-like"/>
    <property type="match status" value="1"/>
</dbReference>
<keyword evidence="6 10" id="KW-0518">Myosin</keyword>
<feature type="domain" description="Myosin motor" evidence="15">
    <location>
        <begin position="345"/>
        <end position="603"/>
    </location>
</feature>
<evidence type="ECO:0000256" key="9">
    <source>
        <dbReference type="ARBA" id="ARBA00023203"/>
    </source>
</evidence>
<dbReference type="InterPro" id="IPR027417">
    <property type="entry name" value="P-loop_NTPase"/>
</dbReference>
<evidence type="ECO:0000256" key="7">
    <source>
        <dbReference type="ARBA" id="ARBA00023136"/>
    </source>
</evidence>
<feature type="compositionally biased region" description="Polar residues" evidence="11">
    <location>
        <begin position="1711"/>
        <end position="1721"/>
    </location>
</feature>
<dbReference type="GO" id="GO:0007015">
    <property type="term" value="P:actin filament organization"/>
    <property type="evidence" value="ECO:0007669"/>
    <property type="project" value="TreeGrafter"/>
</dbReference>
<dbReference type="SUPFAM" id="SSF50156">
    <property type="entry name" value="PDZ domain-like"/>
    <property type="match status" value="1"/>
</dbReference>
<evidence type="ECO:0000256" key="5">
    <source>
        <dbReference type="ARBA" id="ARBA00022989"/>
    </source>
</evidence>
<feature type="compositionally biased region" description="Basic and acidic residues" evidence="11">
    <location>
        <begin position="1946"/>
        <end position="1964"/>
    </location>
</feature>
<accession>A0A4E0RPV6</accession>
<feature type="region of interest" description="Disordered" evidence="11">
    <location>
        <begin position="1"/>
        <end position="33"/>
    </location>
</feature>
<keyword evidence="5 12" id="KW-1133">Transmembrane helix</keyword>
<keyword evidence="7 12" id="KW-0472">Membrane</keyword>
<dbReference type="GO" id="GO:0005524">
    <property type="term" value="F:ATP binding"/>
    <property type="evidence" value="ECO:0007669"/>
    <property type="project" value="UniProtKB-UniRule"/>
</dbReference>
<evidence type="ECO:0000256" key="8">
    <source>
        <dbReference type="ARBA" id="ARBA00023175"/>
    </source>
</evidence>
<dbReference type="SMART" id="SM00228">
    <property type="entry name" value="PDZ"/>
    <property type="match status" value="1"/>
</dbReference>
<evidence type="ECO:0000256" key="3">
    <source>
        <dbReference type="ARBA" id="ARBA00022741"/>
    </source>
</evidence>
<comment type="caution">
    <text evidence="10">Lacks conserved residue(s) required for the propagation of feature annotation.</text>
</comment>
<dbReference type="PROSITE" id="PS50262">
    <property type="entry name" value="G_PROTEIN_RECEP_F1_2"/>
    <property type="match status" value="1"/>
</dbReference>
<feature type="transmembrane region" description="Helical" evidence="12">
    <location>
        <begin position="1029"/>
        <end position="1054"/>
    </location>
</feature>
<feature type="compositionally biased region" description="Polar residues" evidence="11">
    <location>
        <begin position="1"/>
        <end position="10"/>
    </location>
</feature>
<feature type="compositionally biased region" description="Low complexity" evidence="11">
    <location>
        <begin position="2412"/>
        <end position="2425"/>
    </location>
</feature>
<evidence type="ECO:0000256" key="6">
    <source>
        <dbReference type="ARBA" id="ARBA00023123"/>
    </source>
</evidence>
<dbReference type="InterPro" id="IPR001478">
    <property type="entry name" value="PDZ"/>
</dbReference>
<dbReference type="GO" id="GO:0051015">
    <property type="term" value="F:actin filament binding"/>
    <property type="evidence" value="ECO:0007669"/>
    <property type="project" value="TreeGrafter"/>
</dbReference>
<keyword evidence="8 10" id="KW-0505">Motor protein</keyword>
<evidence type="ECO:0000256" key="2">
    <source>
        <dbReference type="ARBA" id="ARBA00022692"/>
    </source>
</evidence>
<dbReference type="PROSITE" id="PS51456">
    <property type="entry name" value="MYOSIN_MOTOR"/>
    <property type="match status" value="2"/>
</dbReference>
<reference evidence="16" key="1">
    <citation type="submission" date="2019-03" db="EMBL/GenBank/DDBJ databases">
        <title>Improved annotation for the trematode Fasciola hepatica.</title>
        <authorList>
            <person name="Choi Y.-J."/>
            <person name="Martin J."/>
            <person name="Mitreva M."/>
        </authorList>
    </citation>
    <scope>NUCLEOTIDE SEQUENCE [LARGE SCALE GENOMIC DNA]</scope>
</reference>
<proteinExistence type="inferred from homology"/>
<feature type="domain" description="G-protein coupled receptors family 1 profile" evidence="14">
    <location>
        <begin position="920"/>
        <end position="1191"/>
    </location>
</feature>
<keyword evidence="3 10" id="KW-0547">Nucleotide-binding</keyword>
<dbReference type="Proteomes" id="UP000230066">
    <property type="component" value="Unassembled WGS sequence"/>
</dbReference>
<dbReference type="EMBL" id="JXXN02002337">
    <property type="protein sequence ID" value="THD23098.1"/>
    <property type="molecule type" value="Genomic_DNA"/>
</dbReference>
<comment type="similarity">
    <text evidence="10">Belongs to the TRAFAC class myosin-kinesin ATPase superfamily. Myosin family.</text>
</comment>
<dbReference type="PANTHER" id="PTHR13140:SF706">
    <property type="entry name" value="DILUTE CLASS UNCONVENTIONAL MYOSIN, ISOFORM C"/>
    <property type="match status" value="1"/>
</dbReference>
<gene>
    <name evidence="16" type="ORF">D915_006225</name>
</gene>
<dbReference type="InterPro" id="IPR001609">
    <property type="entry name" value="Myosin_head_motor_dom-like"/>
</dbReference>
<protein>
    <submittedName>
        <fullName evidence="16">Myosin xvIII</fullName>
    </submittedName>
</protein>
<feature type="transmembrane region" description="Helical" evidence="12">
    <location>
        <begin position="1075"/>
        <end position="1102"/>
    </location>
</feature>
<dbReference type="GO" id="GO:0016020">
    <property type="term" value="C:membrane"/>
    <property type="evidence" value="ECO:0007669"/>
    <property type="project" value="UniProtKB-SubCell"/>
</dbReference>
<dbReference type="Pfam" id="PF17820">
    <property type="entry name" value="PDZ_6"/>
    <property type="match status" value="1"/>
</dbReference>
<feature type="region of interest" description="Disordered" evidence="11">
    <location>
        <begin position="2305"/>
        <end position="2351"/>
    </location>
</feature>
<dbReference type="GO" id="GO:0004930">
    <property type="term" value="F:G protein-coupled receptor activity"/>
    <property type="evidence" value="ECO:0007669"/>
    <property type="project" value="InterPro"/>
</dbReference>
<feature type="binding site" evidence="10">
    <location>
        <begin position="455"/>
        <end position="462"/>
    </location>
    <ligand>
        <name>ATP</name>
        <dbReference type="ChEBI" id="CHEBI:30616"/>
    </ligand>
</feature>
<feature type="domain" description="PDZ" evidence="13">
    <location>
        <begin position="102"/>
        <end position="196"/>
    </location>
</feature>
<feature type="compositionally biased region" description="Basic and acidic residues" evidence="11">
    <location>
        <begin position="2318"/>
        <end position="2331"/>
    </location>
</feature>
<dbReference type="InterPro" id="IPR000276">
    <property type="entry name" value="GPCR_Rhodpsn"/>
</dbReference>
<keyword evidence="9 10" id="KW-0009">Actin-binding</keyword>
<sequence>MEFTQDQISQVHREIFGPKGNSKSKKITTGITKPPKMDMLRRSFETDNSSLTENELSRAALCSPSHSASSRSGVALTDVYAVLCSSNSIALWKPESEIKSFNVVLSRNPSHGFGILIRRGLCTQRKALQPNGQFLEARSQVLYAEPGPCGVRCGLLPGDRLITVNGQPVEGLVRNHVIQLIRSSGAQITVQVQPSPELVEFSLRYVVPRTGISVTDTLRVCVRQHLVEMGSLRQLSVELWKVSWEANGELSHHPSGEPNSQKMSSVCMPTENGGHLSPDLNGDSPSISEADANIPVWWSVPDGYKAATLLSTLPNNRCRLLLLPERQEVEADLGDVERANPSSFDRVEDVADLQFPNELSITHTLLQRFGSGQVCTYASGSCLLSINPMTPLNIYSEAVMNLFTGCRHLRDMPPHVFSVAQLVLARLNRSHLKTYHKRNASDGIVTVSQAICLSGRSGSGKTRATLDILSFLLYQSNRVITQWTSNTENQSVPAVCHRVSAERLRALFCMLDAFTCSRVLLNTNANRALRLFSVEYGSLSPRDRDDPGLFICGLTTRLVLFERSRVTERPDGEPNFHIFYYFLAGLDEASRCALFLTDANEPNLFMTKLHRPEDKEAARGYWTQLCHDAELLGFDMDDEWLTGGIARLLAIIYHLGCAGCVEDGIVNGTRADEVDDEDEDSSQPVTTRGFMYMEPAHRAAYLLNCSVEQLSTAVFGRPHTDEGDWSALDCLRGFVQGLYQTVVDTLLMLFNRCLSSHSITGSGTVPVTAQVLLIDPAGIQAPVTKSRNSSGAAFPDLIMNYASDRIGKLFHDTTLSLDAERLLAEGLSVRTVSPTSKTAESLVHLLEGSYRVSLSLFTKLMGSARMNVSFIDTPYDLLIDCKNVQGDDPNANLALCVVSSVLGVLCAYILPVVCSLGLIGNVLTTALFFHSLRPPTRQMIYFACLALSDAATQLLFGWLWLFPAKGLPYATNGRLSYFTFAQSSALCQLHRFAYSFTSTLSANILLLAAMDRCASVYWPLKIVNVPLSYAWYSILLVVLLSALMMLPFGILTRWKEIGGRRICWIHPSQSALQAYHVLFSNACLVQPICTGLLNLLFLVRIRRLFRTGSSSRVKGSVEQREYSASITLLTLCVIKLVSSLPQSVAYLISFSLSVSGRPSSESRIPIRMAYNVADIAWNVIFLQITCNIVIYFPETDSDENPGFFELLDRAASEKDEFLLLNRLDELYQAQRSSSKNRDLRTIRRLRKCGLFTLNHSLSSVPVDYQLSNRWLVQCRLSPSSQNAVDLLRRVGVSSLRMFITSLMNQKDYLGPACPTWFNEQSVSAEARKQMDFVINLLESCAKLHCGPSLHHPGSGFNDGGPGCGLHWIHCLLPVINAGLCQLTSDVTFTGQGVPSTLALGPESRALAPGNLMASPARICVNLIRAQLRGLNLVTVLHAARAGYTDRVSLTEFRRYYDSLLTSSARESLKGAVDRGEFTDRKFVSELLSSLRYPSRSYLVGKSQVFLRSYVLPQLQLRRSSVKSSAAKGDTSFSSPLHLDTTKNTTITLVASPRSKDVKDTNVAYNSHSQQSRLTVTELKYPDLSRGWAGVDPSAFIPLNRLRHVFSCRCLTTHWLRCLSLIDPLALTPRYAPFETGLHLLLIVPVPSSVEWKIGNHTSSPIANMVNPIPANKNLQQYLDAKARQDQSLIRANSPVHGPALLSGLISENLETPNSPWSNPTRKVNGVHGGTSIRPLDQDSSARSHPINQRSGDQAESKIVGDLRTEQIPTTKQGAPLPQHRQVVAPFTGNNGSTRKCSNLCPQTEILGGVRAFLDEDHNYSTNDESAINEDAYLALKDKFDRAQKVIEQTRQQVEQLTLEIKQKEANIMDLRNQLLDTRSRSNEAQVQLGVVEGNVQTLTNERDRAETLVKSLEKQLAHSNAQISVLQTQLKEANEKMRSLSANLDEQDRLPDKNKLNANRENESKELTSELVELRQTRQSFMLQLAELRSELEEARQDLTIAEQARSRAEQHLNQLRSESQRLIEEREAELDETRATNHARLRHLEEQLDAAQQELSQATRDRLKLEHELDEARTELFGLRDSIDPDTERKLRKELKKCQTLLAEKEELCERLLQQPSAEQALIKELRDRIDHLDEEKDAITRQKRALQTELDEAVTQASGLQRLKKELEDQLCTAKRETIDLQTQVDDHREAMKDTQRLHQSALAARSIDATTIEAQTQEINELLKERDALRSQVDELQTKLSASDLKQVQRTNTECLEAKIRELESRLDLEQSNRARLQASLDRARETIQQLTTERDKLLISENAERQQNRKLSRQLREAQQEQDETARRALQAQRRADEALTHADQAIRQATSSRVELSVMSRRTHELEAWVNEHQLNYLLDDFRLNSPMRRRSLNGSEFARSHRSPNSRFSISSGASGSVPSSPPRAASPPMIEAFVARPGAVSNT</sequence>
<dbReference type="InterPro" id="IPR041489">
    <property type="entry name" value="PDZ_6"/>
</dbReference>
<dbReference type="SMART" id="SM00242">
    <property type="entry name" value="MYSc"/>
    <property type="match status" value="1"/>
</dbReference>
<dbReference type="SUPFAM" id="SSF52540">
    <property type="entry name" value="P-loop containing nucleoside triphosphate hydrolases"/>
    <property type="match status" value="2"/>
</dbReference>
<dbReference type="InterPro" id="IPR036034">
    <property type="entry name" value="PDZ_sf"/>
</dbReference>
<evidence type="ECO:0000313" key="16">
    <source>
        <dbReference type="EMBL" id="THD23098.1"/>
    </source>
</evidence>
<keyword evidence="4 10" id="KW-0067">ATP-binding</keyword>
<dbReference type="Gene3D" id="3.40.850.10">
    <property type="entry name" value="Kinesin motor domain"/>
    <property type="match status" value="1"/>
</dbReference>
<comment type="subcellular location">
    <subcellularLocation>
        <location evidence="1">Membrane</location>
    </subcellularLocation>
</comment>
<evidence type="ECO:0000259" key="13">
    <source>
        <dbReference type="PROSITE" id="PS50106"/>
    </source>
</evidence>
<name>A0A4E0RPV6_FASHE</name>
<dbReference type="Pfam" id="PF00001">
    <property type="entry name" value="7tm_1"/>
    <property type="match status" value="1"/>
</dbReference>
<evidence type="ECO:0000256" key="4">
    <source>
        <dbReference type="ARBA" id="ARBA00022840"/>
    </source>
</evidence>
<feature type="compositionally biased region" description="Polar residues" evidence="11">
    <location>
        <begin position="1742"/>
        <end position="1751"/>
    </location>
</feature>
<dbReference type="PROSITE" id="PS50106">
    <property type="entry name" value="PDZ"/>
    <property type="match status" value="1"/>
</dbReference>
<keyword evidence="17" id="KW-1185">Reference proteome</keyword>
<dbReference type="Gene3D" id="1.10.287.1490">
    <property type="match status" value="1"/>
</dbReference>
<evidence type="ECO:0000313" key="17">
    <source>
        <dbReference type="Proteomes" id="UP000230066"/>
    </source>
</evidence>
<dbReference type="CDD" id="cd06503">
    <property type="entry name" value="ATP-synt_Fo_b"/>
    <property type="match status" value="1"/>
</dbReference>
<dbReference type="GO" id="GO:0000146">
    <property type="term" value="F:microfilament motor activity"/>
    <property type="evidence" value="ECO:0007669"/>
    <property type="project" value="TreeGrafter"/>
</dbReference>
<feature type="transmembrane region" description="Helical" evidence="12">
    <location>
        <begin position="901"/>
        <end position="928"/>
    </location>
</feature>
<feature type="domain" description="Myosin motor" evidence="15">
    <location>
        <begin position="1420"/>
        <end position="1519"/>
    </location>
</feature>
<feature type="region of interest" description="Disordered" evidence="11">
    <location>
        <begin position="1711"/>
        <end position="1756"/>
    </location>
</feature>
<dbReference type="GO" id="GO:0005737">
    <property type="term" value="C:cytoplasm"/>
    <property type="evidence" value="ECO:0007669"/>
    <property type="project" value="TreeGrafter"/>
</dbReference>
<dbReference type="InterPro" id="IPR017452">
    <property type="entry name" value="GPCR_Rhodpsn_7TM"/>
</dbReference>
<dbReference type="PANTHER" id="PTHR13140">
    <property type="entry name" value="MYOSIN"/>
    <property type="match status" value="1"/>
</dbReference>
<feature type="region of interest" description="Disordered" evidence="11">
    <location>
        <begin position="1940"/>
        <end position="1964"/>
    </location>
</feature>
<comment type="caution">
    <text evidence="16">The sequence shown here is derived from an EMBL/GenBank/DDBJ whole genome shotgun (WGS) entry which is preliminary data.</text>
</comment>
<dbReference type="Gene3D" id="2.30.42.10">
    <property type="match status" value="1"/>
</dbReference>
<evidence type="ECO:0000259" key="14">
    <source>
        <dbReference type="PROSITE" id="PS50262"/>
    </source>
</evidence>
<evidence type="ECO:0000256" key="11">
    <source>
        <dbReference type="SAM" id="MobiDB-lite"/>
    </source>
</evidence>
<evidence type="ECO:0000256" key="1">
    <source>
        <dbReference type="ARBA" id="ARBA00004370"/>
    </source>
</evidence>
<evidence type="ECO:0000259" key="15">
    <source>
        <dbReference type="PROSITE" id="PS51456"/>
    </source>
</evidence>
<dbReference type="CDD" id="cd00637">
    <property type="entry name" value="7tm_classA_rhodopsin-like"/>
    <property type="match status" value="1"/>
</dbReference>
<feature type="transmembrane region" description="Helical" evidence="12">
    <location>
        <begin position="940"/>
        <end position="961"/>
    </location>
</feature>
<dbReference type="Pfam" id="PF00063">
    <property type="entry name" value="Myosin_head"/>
    <property type="match status" value="1"/>
</dbReference>
<organism evidence="16 17">
    <name type="scientific">Fasciola hepatica</name>
    <name type="common">Liver fluke</name>
    <dbReference type="NCBI Taxonomy" id="6192"/>
    <lineage>
        <taxon>Eukaryota</taxon>
        <taxon>Metazoa</taxon>
        <taxon>Spiralia</taxon>
        <taxon>Lophotrochozoa</taxon>
        <taxon>Platyhelminthes</taxon>
        <taxon>Trematoda</taxon>
        <taxon>Digenea</taxon>
        <taxon>Plagiorchiida</taxon>
        <taxon>Echinostomata</taxon>
        <taxon>Echinostomatoidea</taxon>
        <taxon>Fasciolidae</taxon>
        <taxon>Fasciola</taxon>
    </lineage>
</organism>
<dbReference type="Gene3D" id="1.20.1070.10">
    <property type="entry name" value="Rhodopsin 7-helix transmembrane proteins"/>
    <property type="match status" value="1"/>
</dbReference>
<dbReference type="InterPro" id="IPR036961">
    <property type="entry name" value="Kinesin_motor_dom_sf"/>
</dbReference>
<dbReference type="GO" id="GO:0016459">
    <property type="term" value="C:myosin complex"/>
    <property type="evidence" value="ECO:0007669"/>
    <property type="project" value="UniProtKB-KW"/>
</dbReference>
<dbReference type="Gene3D" id="1.20.5.4820">
    <property type="match status" value="1"/>
</dbReference>
<keyword evidence="2 12" id="KW-0812">Transmembrane</keyword>
<evidence type="ECO:0000256" key="12">
    <source>
        <dbReference type="SAM" id="Phobius"/>
    </source>
</evidence>
<dbReference type="Gene3D" id="1.20.120.720">
    <property type="entry name" value="Myosin VI head, motor domain, U50 subdomain"/>
    <property type="match status" value="1"/>
</dbReference>
<evidence type="ECO:0000256" key="10">
    <source>
        <dbReference type="PROSITE-ProRule" id="PRU00782"/>
    </source>
</evidence>